<dbReference type="Gene3D" id="3.40.50.1820">
    <property type="entry name" value="alpha/beta hydrolase"/>
    <property type="match status" value="1"/>
</dbReference>
<keyword evidence="5" id="KW-1185">Reference proteome</keyword>
<reference evidence="5" key="1">
    <citation type="journal article" date="2019" name="Int. J. Syst. Evol. Microbiol.">
        <title>The Global Catalogue of Microorganisms (GCM) 10K type strain sequencing project: providing services to taxonomists for standard genome sequencing and annotation.</title>
        <authorList>
            <consortium name="The Broad Institute Genomics Platform"/>
            <consortium name="The Broad Institute Genome Sequencing Center for Infectious Disease"/>
            <person name="Wu L."/>
            <person name="Ma J."/>
        </authorList>
    </citation>
    <scope>NUCLEOTIDE SEQUENCE [LARGE SCALE GENOMIC DNA]</scope>
    <source>
        <strain evidence="5">CCUG 54520</strain>
    </source>
</reference>
<dbReference type="InterPro" id="IPR050300">
    <property type="entry name" value="GDXG_lipolytic_enzyme"/>
</dbReference>
<dbReference type="PANTHER" id="PTHR48081">
    <property type="entry name" value="AB HYDROLASE SUPERFAMILY PROTEIN C4A8.06C"/>
    <property type="match status" value="1"/>
</dbReference>
<keyword evidence="2" id="KW-0472">Membrane</keyword>
<evidence type="ECO:0000313" key="4">
    <source>
        <dbReference type="EMBL" id="MFC4602124.1"/>
    </source>
</evidence>
<organism evidence="4 5">
    <name type="scientific">Rhodococcus kronopolitis</name>
    <dbReference type="NCBI Taxonomy" id="1460226"/>
    <lineage>
        <taxon>Bacteria</taxon>
        <taxon>Bacillati</taxon>
        <taxon>Actinomycetota</taxon>
        <taxon>Actinomycetes</taxon>
        <taxon>Mycobacteriales</taxon>
        <taxon>Nocardiaceae</taxon>
        <taxon>Rhodococcus</taxon>
    </lineage>
</organism>
<dbReference type="Proteomes" id="UP001595914">
    <property type="component" value="Unassembled WGS sequence"/>
</dbReference>
<gene>
    <name evidence="4" type="ORF">ACFO6S_00285</name>
</gene>
<proteinExistence type="predicted"/>
<evidence type="ECO:0000313" key="5">
    <source>
        <dbReference type="Proteomes" id="UP001595914"/>
    </source>
</evidence>
<dbReference type="RefSeq" id="WP_378413045.1">
    <property type="nucleotide sequence ID" value="NZ_JBHSFO010000001.1"/>
</dbReference>
<evidence type="ECO:0000256" key="2">
    <source>
        <dbReference type="SAM" id="Phobius"/>
    </source>
</evidence>
<dbReference type="InterPro" id="IPR049492">
    <property type="entry name" value="BD-FAE-like_dom"/>
</dbReference>
<sequence length="362" mass="38801">MTSTTEPVADRDRGTPAERPLHPWRRRVAWAAGSVLVLTALLVATVLIVINVTPRPGALVIRALFDRGADSVTAQLEQGAPTTVDRIADQQYRPGDSDALLDVYVPQAAVADNAALPTVVWTHGGAWVSGSKDHYAGYYQRLADRGFTVVSLGYSLGPEHTYPTPVHQLNDAHAYLLANAERLHVDPNRIALAGDSAGAQLSSQLAALVTSPDYARELGVTPALSPAQLRAVVLNCGIYEVPAMTGTGGLVGWGADTSMWAYTGEKDVQNSVPVRQMSTLRHVTAAYPPTYVSGGNGDPLTETQSKPLAGKLTGLGVRTDTLFFPTDLEPALPHEYQFDLGREESRLAFERTVDFLEAHTAP</sequence>
<evidence type="ECO:0000259" key="3">
    <source>
        <dbReference type="Pfam" id="PF20434"/>
    </source>
</evidence>
<dbReference type="GO" id="GO:0016787">
    <property type="term" value="F:hydrolase activity"/>
    <property type="evidence" value="ECO:0007669"/>
    <property type="project" value="UniProtKB-KW"/>
</dbReference>
<comment type="caution">
    <text evidence="4">The sequence shown here is derived from an EMBL/GenBank/DDBJ whole genome shotgun (WGS) entry which is preliminary data.</text>
</comment>
<accession>A0ABV9FPG8</accession>
<protein>
    <submittedName>
        <fullName evidence="4">Alpha/beta hydrolase</fullName>
    </submittedName>
</protein>
<dbReference type="InterPro" id="IPR029058">
    <property type="entry name" value="AB_hydrolase_fold"/>
</dbReference>
<name>A0ABV9FPG8_9NOCA</name>
<feature type="domain" description="BD-FAE-like" evidence="3">
    <location>
        <begin position="101"/>
        <end position="312"/>
    </location>
</feature>
<dbReference type="EMBL" id="JBHSFO010000001">
    <property type="protein sequence ID" value="MFC4602124.1"/>
    <property type="molecule type" value="Genomic_DNA"/>
</dbReference>
<dbReference type="SUPFAM" id="SSF53474">
    <property type="entry name" value="alpha/beta-Hydrolases"/>
    <property type="match status" value="1"/>
</dbReference>
<feature type="transmembrane region" description="Helical" evidence="2">
    <location>
        <begin position="28"/>
        <end position="50"/>
    </location>
</feature>
<dbReference type="Pfam" id="PF20434">
    <property type="entry name" value="BD-FAE"/>
    <property type="match status" value="1"/>
</dbReference>
<keyword evidence="2" id="KW-1133">Transmembrane helix</keyword>
<keyword evidence="1 4" id="KW-0378">Hydrolase</keyword>
<evidence type="ECO:0000256" key="1">
    <source>
        <dbReference type="ARBA" id="ARBA00022801"/>
    </source>
</evidence>
<keyword evidence="2" id="KW-0812">Transmembrane</keyword>